<evidence type="ECO:0000313" key="3">
    <source>
        <dbReference type="Proteomes" id="UP001596494"/>
    </source>
</evidence>
<feature type="transmembrane region" description="Helical" evidence="1">
    <location>
        <begin position="12"/>
        <end position="32"/>
    </location>
</feature>
<evidence type="ECO:0000313" key="2">
    <source>
        <dbReference type="EMBL" id="MFC7319736.1"/>
    </source>
</evidence>
<keyword evidence="1" id="KW-0472">Membrane</keyword>
<accession>A0ABW2JZ42</accession>
<sequence length="44" mass="4931">MESLTNGSMEEFPTYLSVIGSLILCGISLWMIRAATKRIEIKVK</sequence>
<evidence type="ECO:0000256" key="1">
    <source>
        <dbReference type="SAM" id="Phobius"/>
    </source>
</evidence>
<protein>
    <submittedName>
        <fullName evidence="2">Uncharacterized protein</fullName>
    </submittedName>
</protein>
<keyword evidence="3" id="KW-1185">Reference proteome</keyword>
<gene>
    <name evidence="2" type="ORF">ACFQMN_02400</name>
</gene>
<dbReference type="EMBL" id="JBHTBY010000001">
    <property type="protein sequence ID" value="MFC7319736.1"/>
    <property type="molecule type" value="Genomic_DNA"/>
</dbReference>
<dbReference type="RefSeq" id="WP_289215517.1">
    <property type="nucleotide sequence ID" value="NZ_JAPVRC010000003.1"/>
</dbReference>
<name>A0ABW2JZ42_9BACI</name>
<keyword evidence="1" id="KW-0812">Transmembrane</keyword>
<reference evidence="3" key="1">
    <citation type="journal article" date="2019" name="Int. J. Syst. Evol. Microbiol.">
        <title>The Global Catalogue of Microorganisms (GCM) 10K type strain sequencing project: providing services to taxonomists for standard genome sequencing and annotation.</title>
        <authorList>
            <consortium name="The Broad Institute Genomics Platform"/>
            <consortium name="The Broad Institute Genome Sequencing Center for Infectious Disease"/>
            <person name="Wu L."/>
            <person name="Ma J."/>
        </authorList>
    </citation>
    <scope>NUCLEOTIDE SEQUENCE [LARGE SCALE GENOMIC DNA]</scope>
    <source>
        <strain evidence="3">CCUG 73951</strain>
    </source>
</reference>
<organism evidence="2 3">
    <name type="scientific">Halobacillus campisalis</name>
    <dbReference type="NCBI Taxonomy" id="435909"/>
    <lineage>
        <taxon>Bacteria</taxon>
        <taxon>Bacillati</taxon>
        <taxon>Bacillota</taxon>
        <taxon>Bacilli</taxon>
        <taxon>Bacillales</taxon>
        <taxon>Bacillaceae</taxon>
        <taxon>Halobacillus</taxon>
    </lineage>
</organism>
<dbReference type="Proteomes" id="UP001596494">
    <property type="component" value="Unassembled WGS sequence"/>
</dbReference>
<proteinExistence type="predicted"/>
<keyword evidence="1" id="KW-1133">Transmembrane helix</keyword>
<comment type="caution">
    <text evidence="2">The sequence shown here is derived from an EMBL/GenBank/DDBJ whole genome shotgun (WGS) entry which is preliminary data.</text>
</comment>